<keyword evidence="2" id="KW-1185">Reference proteome</keyword>
<evidence type="ECO:0000313" key="1">
    <source>
        <dbReference type="EMBL" id="KAI0066966.1"/>
    </source>
</evidence>
<organism evidence="1 2">
    <name type="scientific">Artomyces pyxidatus</name>
    <dbReference type="NCBI Taxonomy" id="48021"/>
    <lineage>
        <taxon>Eukaryota</taxon>
        <taxon>Fungi</taxon>
        <taxon>Dikarya</taxon>
        <taxon>Basidiomycota</taxon>
        <taxon>Agaricomycotina</taxon>
        <taxon>Agaricomycetes</taxon>
        <taxon>Russulales</taxon>
        <taxon>Auriscalpiaceae</taxon>
        <taxon>Artomyces</taxon>
    </lineage>
</organism>
<evidence type="ECO:0000313" key="2">
    <source>
        <dbReference type="Proteomes" id="UP000814140"/>
    </source>
</evidence>
<comment type="caution">
    <text evidence="1">The sequence shown here is derived from an EMBL/GenBank/DDBJ whole genome shotgun (WGS) entry which is preliminary data.</text>
</comment>
<name>A0ACB8TEX8_9AGAM</name>
<gene>
    <name evidence="1" type="ORF">BV25DRAFT_1796190</name>
</gene>
<reference evidence="1" key="2">
    <citation type="journal article" date="2022" name="New Phytol.">
        <title>Evolutionary transition to the ectomycorrhizal habit in the genomes of a hyperdiverse lineage of mushroom-forming fungi.</title>
        <authorList>
            <person name="Looney B."/>
            <person name="Miyauchi S."/>
            <person name="Morin E."/>
            <person name="Drula E."/>
            <person name="Courty P.E."/>
            <person name="Kohler A."/>
            <person name="Kuo A."/>
            <person name="LaButti K."/>
            <person name="Pangilinan J."/>
            <person name="Lipzen A."/>
            <person name="Riley R."/>
            <person name="Andreopoulos W."/>
            <person name="He G."/>
            <person name="Johnson J."/>
            <person name="Nolan M."/>
            <person name="Tritt A."/>
            <person name="Barry K.W."/>
            <person name="Grigoriev I.V."/>
            <person name="Nagy L.G."/>
            <person name="Hibbett D."/>
            <person name="Henrissat B."/>
            <person name="Matheny P.B."/>
            <person name="Labbe J."/>
            <person name="Martin F.M."/>
        </authorList>
    </citation>
    <scope>NUCLEOTIDE SEQUENCE</scope>
    <source>
        <strain evidence="1">HHB10654</strain>
    </source>
</reference>
<protein>
    <submittedName>
        <fullName evidence="1">FAD-binding domain-containing protein</fullName>
    </submittedName>
</protein>
<accession>A0ACB8TEX8</accession>
<reference evidence="1" key="1">
    <citation type="submission" date="2021-03" db="EMBL/GenBank/DDBJ databases">
        <authorList>
            <consortium name="DOE Joint Genome Institute"/>
            <person name="Ahrendt S."/>
            <person name="Looney B.P."/>
            <person name="Miyauchi S."/>
            <person name="Morin E."/>
            <person name="Drula E."/>
            <person name="Courty P.E."/>
            <person name="Chicoki N."/>
            <person name="Fauchery L."/>
            <person name="Kohler A."/>
            <person name="Kuo A."/>
            <person name="Labutti K."/>
            <person name="Pangilinan J."/>
            <person name="Lipzen A."/>
            <person name="Riley R."/>
            <person name="Andreopoulos W."/>
            <person name="He G."/>
            <person name="Johnson J."/>
            <person name="Barry K.W."/>
            <person name="Grigoriev I.V."/>
            <person name="Nagy L."/>
            <person name="Hibbett D."/>
            <person name="Henrissat B."/>
            <person name="Matheny P.B."/>
            <person name="Labbe J."/>
            <person name="Martin F."/>
        </authorList>
    </citation>
    <scope>NUCLEOTIDE SEQUENCE</scope>
    <source>
        <strain evidence="1">HHB10654</strain>
    </source>
</reference>
<sequence>MFTHLLSLLLACTIVLSGVISATATNIRGVTAAEEACTLLQQAFPAAVFYPGSRQFAADILHASATGTQVSTCSIEPQSVSDLSTILQIVGNETIRAPFAIKGGGHAFNNGFSSTLGVQVSMVNFKAVEYDSTEDTAKIGAGLTWDEVYRALEPFRVKVVGGRIPGVGVAGYTLGGGYSWFTDQFGLTIDTIVSYDLVLPNGTFAHVTNDGDPDLFFALKGGLNNYGVVTAFTLKTYPQTAVWGGAITYAGNVSDLVHDAASQFSLTKTDPKAGMIFTHYLIDNVLTITAYVFYDAPTQPGVFNAFLAIPSETQDLRTRTLVDFLISTFGNGTSTGETRELGAMVPIQHYTTPVFDAVVSQLYALAANAQATNHTSLSELLFSSEPFTSPFTHSTPSAYPHSPTRQITPADPNVVYTDAADDAYFTAALKALVHVVQAVAVAEGQSRWDDNLYSNYVLADTPVSKLFGGEAAVQKLAAIRERVDPNGVMALTGGFKL</sequence>
<proteinExistence type="predicted"/>
<dbReference type="EMBL" id="MU277191">
    <property type="protein sequence ID" value="KAI0066966.1"/>
    <property type="molecule type" value="Genomic_DNA"/>
</dbReference>
<dbReference type="Proteomes" id="UP000814140">
    <property type="component" value="Unassembled WGS sequence"/>
</dbReference>